<reference evidence="12 13" key="1">
    <citation type="journal article" date="2024" name="Nat. Commun.">
        <title>Phylogenomics reveals the evolutionary origins of lichenization in chlorophyte algae.</title>
        <authorList>
            <person name="Puginier C."/>
            <person name="Libourel C."/>
            <person name="Otte J."/>
            <person name="Skaloud P."/>
            <person name="Haon M."/>
            <person name="Grisel S."/>
            <person name="Petersen M."/>
            <person name="Berrin J.G."/>
            <person name="Delaux P.M."/>
            <person name="Dal Grande F."/>
            <person name="Keller J."/>
        </authorList>
    </citation>
    <scope>NUCLEOTIDE SEQUENCE [LARGE SCALE GENOMIC DNA]</scope>
    <source>
        <strain evidence="12 13">SAG 2043</strain>
    </source>
</reference>
<dbReference type="GO" id="GO:0016651">
    <property type="term" value="F:oxidoreductase activity, acting on NAD(P)H"/>
    <property type="evidence" value="ECO:0007669"/>
    <property type="project" value="UniProtKB-ARBA"/>
</dbReference>
<keyword evidence="7" id="KW-0274">FAD</keyword>
<dbReference type="Gene3D" id="3.40.50.360">
    <property type="match status" value="1"/>
</dbReference>
<dbReference type="InterPro" id="IPR017927">
    <property type="entry name" value="FAD-bd_FR_type"/>
</dbReference>
<organism evidence="12 13">
    <name type="scientific">[Myrmecia] bisecta</name>
    <dbReference type="NCBI Taxonomy" id="41462"/>
    <lineage>
        <taxon>Eukaryota</taxon>
        <taxon>Viridiplantae</taxon>
        <taxon>Chlorophyta</taxon>
        <taxon>core chlorophytes</taxon>
        <taxon>Trebouxiophyceae</taxon>
        <taxon>Trebouxiales</taxon>
        <taxon>Trebouxiaceae</taxon>
        <taxon>Myrmecia</taxon>
    </lineage>
</organism>
<dbReference type="InterPro" id="IPR017938">
    <property type="entry name" value="Riboflavin_synthase-like_b-brl"/>
</dbReference>
<comment type="subcellular location">
    <subcellularLocation>
        <location evidence="3">Cytoplasm</location>
    </subcellularLocation>
</comment>
<evidence type="ECO:0008006" key="14">
    <source>
        <dbReference type="Google" id="ProtNLM"/>
    </source>
</evidence>
<proteinExistence type="predicted"/>
<gene>
    <name evidence="12" type="ORF">WJX72_004073</name>
</gene>
<comment type="cofactor">
    <cofactor evidence="2">
        <name>FAD</name>
        <dbReference type="ChEBI" id="CHEBI:57692"/>
    </cofactor>
</comment>
<evidence type="ECO:0000256" key="6">
    <source>
        <dbReference type="ARBA" id="ARBA00022643"/>
    </source>
</evidence>
<dbReference type="InterPro" id="IPR008254">
    <property type="entry name" value="Flavodoxin/NO_synth"/>
</dbReference>
<evidence type="ECO:0000256" key="1">
    <source>
        <dbReference type="ARBA" id="ARBA00001917"/>
    </source>
</evidence>
<keyword evidence="5" id="KW-0285">Flavoprotein</keyword>
<dbReference type="GO" id="GO:0005829">
    <property type="term" value="C:cytosol"/>
    <property type="evidence" value="ECO:0007669"/>
    <property type="project" value="TreeGrafter"/>
</dbReference>
<evidence type="ECO:0000256" key="7">
    <source>
        <dbReference type="ARBA" id="ARBA00022827"/>
    </source>
</evidence>
<dbReference type="Proteomes" id="UP001489004">
    <property type="component" value="Unassembled WGS sequence"/>
</dbReference>
<dbReference type="SUPFAM" id="SSF52343">
    <property type="entry name" value="Ferredoxin reductase-like, C-terminal NADP-linked domain"/>
    <property type="match status" value="1"/>
</dbReference>
<keyword evidence="4" id="KW-0963">Cytoplasm</keyword>
<dbReference type="PANTHER" id="PTHR19384:SF10">
    <property type="entry name" value="NADPH-DEPENDENT DIFLAVIN OXIDOREDUCTASE 1"/>
    <property type="match status" value="1"/>
</dbReference>
<dbReference type="SUPFAM" id="SSF52218">
    <property type="entry name" value="Flavoproteins"/>
    <property type="match status" value="1"/>
</dbReference>
<dbReference type="InterPro" id="IPR001094">
    <property type="entry name" value="Flavdoxin-like"/>
</dbReference>
<dbReference type="GO" id="GO:0050660">
    <property type="term" value="F:flavin adenine dinucleotide binding"/>
    <property type="evidence" value="ECO:0007669"/>
    <property type="project" value="TreeGrafter"/>
</dbReference>
<evidence type="ECO:0000256" key="9">
    <source>
        <dbReference type="ARBA" id="ARBA00023002"/>
    </source>
</evidence>
<evidence type="ECO:0000259" key="11">
    <source>
        <dbReference type="PROSITE" id="PS51384"/>
    </source>
</evidence>
<dbReference type="GO" id="GO:0005634">
    <property type="term" value="C:nucleus"/>
    <property type="evidence" value="ECO:0007669"/>
    <property type="project" value="UniProtKB-ARBA"/>
</dbReference>
<dbReference type="PRINTS" id="PR00369">
    <property type="entry name" value="FLAVODOXIN"/>
</dbReference>
<dbReference type="InterPro" id="IPR039261">
    <property type="entry name" value="FNR_nucleotide-bd"/>
</dbReference>
<keyword evidence="8" id="KW-0521">NADP</keyword>
<dbReference type="InterPro" id="IPR001709">
    <property type="entry name" value="Flavoprot_Pyr_Nucl_cyt_Rdtase"/>
</dbReference>
<dbReference type="AlphaFoldDB" id="A0AAW1QQ42"/>
<dbReference type="EMBL" id="JALJOR010000002">
    <property type="protein sequence ID" value="KAK9823590.1"/>
    <property type="molecule type" value="Genomic_DNA"/>
</dbReference>
<dbReference type="SUPFAM" id="SSF63380">
    <property type="entry name" value="Riboflavin synthase domain-like"/>
    <property type="match status" value="1"/>
</dbReference>
<dbReference type="InterPro" id="IPR001433">
    <property type="entry name" value="OxRdtase_FAD/NAD-bd"/>
</dbReference>
<evidence type="ECO:0000256" key="2">
    <source>
        <dbReference type="ARBA" id="ARBA00001974"/>
    </source>
</evidence>
<keyword evidence="9" id="KW-0560">Oxidoreductase</keyword>
<sequence>MAPNGLLVLYGSETGNAQDVAERVGREGKRRHYKVRVVRMDAYNVAQLPTEPAVVFVTSTTGQGELPKNMRQFWRFLLRKSLPPDSLAAVSFAVFGLGDSGYLKYNVAAKKLDRRLAALGAAAVLERGLGDDQHPSGFDAALDPWLRSLWEQLRLRFPLPLGLSDPDPGDTSTSLEPKFHVTFLPATTSNGGDCESAATAAPANELEEAVAAARAFHSLDPAGTGVDSLANTIGSGLASGGGTRYGPWRPYMAAVAGNTRITTASHFQDVRHVELDLGDSGLVYEPGDLVAIFPQQSQAAVQQFLVRVGLDPNARVRVELAEQPANSQAARSIEVRVGALVNGVLDINGASPRRFFFEVLKHFASTDLEVERLEYFSTPEGRDDLYRYNQREDRTVLEVLQDFKSASPSLEWLLQTVPHLQPRYFSIASSLHGSVPLILIGPGTGVAPFRAFLEEREQLAKQGQAMAPAHLYFGCRSEHGDYYYRSDWERMQQAGILAAEAGLVTAFSRDQPRKVYVQHRIRENGALIWQLLQQGGMVYVSGSAAKMPQDVARALADVVCEHGRLPQQDAAEYVRKLELSRRYFVEAWS</sequence>
<evidence type="ECO:0000259" key="10">
    <source>
        <dbReference type="PROSITE" id="PS50902"/>
    </source>
</evidence>
<comment type="cofactor">
    <cofactor evidence="1">
        <name>FMN</name>
        <dbReference type="ChEBI" id="CHEBI:58210"/>
    </cofactor>
</comment>
<dbReference type="Pfam" id="PF00175">
    <property type="entry name" value="NAD_binding_1"/>
    <property type="match status" value="1"/>
</dbReference>
<comment type="caution">
    <text evidence="12">The sequence shown here is derived from an EMBL/GenBank/DDBJ whole genome shotgun (WGS) entry which is preliminary data.</text>
</comment>
<feature type="domain" description="FAD-binding FR-type" evidence="11">
    <location>
        <begin position="248"/>
        <end position="550"/>
    </location>
</feature>
<dbReference type="Gene3D" id="2.40.30.10">
    <property type="entry name" value="Translation factors"/>
    <property type="match status" value="1"/>
</dbReference>
<evidence type="ECO:0000256" key="3">
    <source>
        <dbReference type="ARBA" id="ARBA00004496"/>
    </source>
</evidence>
<protein>
    <recommendedName>
        <fullName evidence="14">NADPH-dependent FMN and FAD-containing oxidoreductase</fullName>
    </recommendedName>
</protein>
<dbReference type="Pfam" id="PF00258">
    <property type="entry name" value="Flavodoxin_1"/>
    <property type="match status" value="1"/>
</dbReference>
<dbReference type="InterPro" id="IPR023173">
    <property type="entry name" value="NADPH_Cyt_P450_Rdtase_alpha"/>
</dbReference>
<dbReference type="GO" id="GO:0010181">
    <property type="term" value="F:FMN binding"/>
    <property type="evidence" value="ECO:0007669"/>
    <property type="project" value="InterPro"/>
</dbReference>
<dbReference type="PANTHER" id="PTHR19384">
    <property type="entry name" value="NITRIC OXIDE SYNTHASE-RELATED"/>
    <property type="match status" value="1"/>
</dbReference>
<feature type="domain" description="Flavodoxin-like" evidence="10">
    <location>
        <begin position="6"/>
        <end position="150"/>
    </location>
</feature>
<evidence type="ECO:0000313" key="12">
    <source>
        <dbReference type="EMBL" id="KAK9823590.1"/>
    </source>
</evidence>
<evidence type="ECO:0000256" key="4">
    <source>
        <dbReference type="ARBA" id="ARBA00022490"/>
    </source>
</evidence>
<dbReference type="FunFam" id="3.40.50.360:FF:000015">
    <property type="entry name" value="NADPH-dependent diflavin oxidoreductase 1"/>
    <property type="match status" value="1"/>
</dbReference>
<evidence type="ECO:0000256" key="5">
    <source>
        <dbReference type="ARBA" id="ARBA00022630"/>
    </source>
</evidence>
<dbReference type="InterPro" id="IPR003097">
    <property type="entry name" value="CysJ-like_FAD-binding"/>
</dbReference>
<dbReference type="Pfam" id="PF00667">
    <property type="entry name" value="FAD_binding_1"/>
    <property type="match status" value="1"/>
</dbReference>
<dbReference type="InterPro" id="IPR029039">
    <property type="entry name" value="Flavoprotein-like_sf"/>
</dbReference>
<evidence type="ECO:0000256" key="8">
    <source>
        <dbReference type="ARBA" id="ARBA00022857"/>
    </source>
</evidence>
<dbReference type="PROSITE" id="PS51384">
    <property type="entry name" value="FAD_FR"/>
    <property type="match status" value="1"/>
</dbReference>
<dbReference type="PROSITE" id="PS50902">
    <property type="entry name" value="FLAVODOXIN_LIKE"/>
    <property type="match status" value="1"/>
</dbReference>
<keyword evidence="6" id="KW-0288">FMN</keyword>
<dbReference type="Gene3D" id="1.20.990.10">
    <property type="entry name" value="NADPH-cytochrome p450 Reductase, Chain A, domain 3"/>
    <property type="match status" value="1"/>
</dbReference>
<keyword evidence="13" id="KW-1185">Reference proteome</keyword>
<dbReference type="Gene3D" id="3.40.50.80">
    <property type="entry name" value="Nucleotide-binding domain of ferredoxin-NADP reductase (FNR) module"/>
    <property type="match status" value="1"/>
</dbReference>
<dbReference type="FunFam" id="3.40.50.80:FF:000032">
    <property type="entry name" value="NADPH-dependent diflavin oxidoreductase 1"/>
    <property type="match status" value="1"/>
</dbReference>
<name>A0AAW1QQ42_9CHLO</name>
<dbReference type="PRINTS" id="PR00371">
    <property type="entry name" value="FPNCR"/>
</dbReference>
<accession>A0AAW1QQ42</accession>
<evidence type="ECO:0000313" key="13">
    <source>
        <dbReference type="Proteomes" id="UP001489004"/>
    </source>
</evidence>